<keyword evidence="3" id="KW-0328">Glycosyltransferase</keyword>
<dbReference type="InterPro" id="IPR029044">
    <property type="entry name" value="Nucleotide-diphossugar_trans"/>
</dbReference>
<feature type="region of interest" description="Disordered" evidence="14">
    <location>
        <begin position="86"/>
        <end position="108"/>
    </location>
</feature>
<evidence type="ECO:0000256" key="8">
    <source>
        <dbReference type="ARBA" id="ARBA00023034"/>
    </source>
</evidence>
<evidence type="ECO:0000256" key="4">
    <source>
        <dbReference type="ARBA" id="ARBA00022679"/>
    </source>
</evidence>
<evidence type="ECO:0000256" key="2">
    <source>
        <dbReference type="ARBA" id="ARBA00007706"/>
    </source>
</evidence>
<dbReference type="EMBL" id="JBBPBK010000002">
    <property type="protein sequence ID" value="KAK9290905.1"/>
    <property type="molecule type" value="Genomic_DNA"/>
</dbReference>
<dbReference type="GO" id="GO:0071555">
    <property type="term" value="P:cell wall organization"/>
    <property type="evidence" value="ECO:0007669"/>
    <property type="project" value="UniProtKB-KW"/>
</dbReference>
<reference evidence="15 16" key="1">
    <citation type="journal article" date="2024" name="Plant J.">
        <title>Genome sequences and population genomics reveal climatic adaptation and genomic divergence between two closely related sweetgum species.</title>
        <authorList>
            <person name="Xu W.Q."/>
            <person name="Ren C.Q."/>
            <person name="Zhang X.Y."/>
            <person name="Comes H.P."/>
            <person name="Liu X.H."/>
            <person name="Li Y.G."/>
            <person name="Kettle C.J."/>
            <person name="Jalonen R."/>
            <person name="Gaisberger H."/>
            <person name="Ma Y.Z."/>
            <person name="Qiu Y.X."/>
        </authorList>
    </citation>
    <scope>NUCLEOTIDE SEQUENCE [LARGE SCALE GENOMIC DNA]</scope>
    <source>
        <strain evidence="15">Hangzhou</strain>
    </source>
</reference>
<evidence type="ECO:0000256" key="10">
    <source>
        <dbReference type="ARBA" id="ARBA00023180"/>
    </source>
</evidence>
<dbReference type="GO" id="GO:0009834">
    <property type="term" value="P:plant-type secondary cell wall biogenesis"/>
    <property type="evidence" value="ECO:0007669"/>
    <property type="project" value="TreeGrafter"/>
</dbReference>
<evidence type="ECO:0000256" key="3">
    <source>
        <dbReference type="ARBA" id="ARBA00022676"/>
    </source>
</evidence>
<protein>
    <recommendedName>
        <fullName evidence="13">Glycosyltransferases</fullName>
        <ecNumber evidence="13">2.4.-.-</ecNumber>
    </recommendedName>
</protein>
<comment type="caution">
    <text evidence="15">The sequence shown here is derived from an EMBL/GenBank/DDBJ whole genome shotgun (WGS) entry which is preliminary data.</text>
</comment>
<name>A0AAP0X9R5_LIQFO</name>
<keyword evidence="11 13" id="KW-0961">Cell wall biogenesis/degradation</keyword>
<dbReference type="SUPFAM" id="SSF53448">
    <property type="entry name" value="Nucleotide-diphospho-sugar transferases"/>
    <property type="match status" value="1"/>
</dbReference>
<evidence type="ECO:0000256" key="12">
    <source>
        <dbReference type="PIRSR" id="PIRSR605027-4"/>
    </source>
</evidence>
<dbReference type="CDD" id="cd00218">
    <property type="entry name" value="GlcAT-I"/>
    <property type="match status" value="1"/>
</dbReference>
<evidence type="ECO:0000313" key="16">
    <source>
        <dbReference type="Proteomes" id="UP001415857"/>
    </source>
</evidence>
<keyword evidence="4 13" id="KW-0808">Transferase</keyword>
<sequence length="761" mass="84806">MGSLERSSKKGSQLWKKAVVHFLLCFIMGFFTGFAPTGRPSSMFSAGTIAASNQSEFSPLPTPHAESSVNRSLIAQTPELVAVPVRSRATDSAAGDEKTLEQQEEENEAETLIPRRLIIIITPTSSKDRFQGVFLRRLANTLRLVRPPLLWIIVEAAQSEYSSEVSEILRKSGIMYRHLVFKENFTDVEAEMDHQRNVALKHVEHHRLSGIVHFAGLSNVYDLGFFDDIRDIEVFGTWPIASASGNRNKVIMEGPVCDSSQVIGWHLRKMKNQEDAVSALHISSFAFNSSILWDPERWGRPSSTKDQPQNSIKFVKQVVLEDETKLKGISPEGCSKIMLWDLHFPIGTTPSDHDHFPVTPLECFGFLDLLFLENLAISISGYCTNFLETSHVPTSLPPPEEVKLSEVEYEQSKHAYSVPVATEVEYEQSKHAYSVPVATAVATEAAASSAQTAAEVVRPTMVSQFMGKSGEEVAAIKFKRHSGDTWLQSLVQGPAVKRQATTTLRCMQTLSRVQSQIHARRIRMSEENQALQRQLLQKHAKELENLQMGEEWDDSLQSKEQIEANLLSKHEAAMKRERALAYAFSHQKTWKNSSRSSNPMFMDPTNPTWGWSWLERWMAARPWESRNLAEKELNNDHLSVKSASRSIAGGEISKAYARHQLNSDKQSPTASQKPNRPASRQSPSTPPTKAVSSSSMAGKLKPASPMGSIWGPDDDSKSMLSMQSEQHRRHSIGGPSVRDDESLASSPGSSKLYGTHKVSKS</sequence>
<accession>A0AAP0X9R5</accession>
<dbReference type="GO" id="GO:0000139">
    <property type="term" value="C:Golgi membrane"/>
    <property type="evidence" value="ECO:0007669"/>
    <property type="project" value="UniProtKB-SubCell"/>
</dbReference>
<evidence type="ECO:0000256" key="7">
    <source>
        <dbReference type="ARBA" id="ARBA00022989"/>
    </source>
</evidence>
<comment type="subcellular location">
    <subcellularLocation>
        <location evidence="1 13">Golgi apparatus membrane</location>
        <topology evidence="1 13">Single-pass type II membrane protein</topology>
    </subcellularLocation>
</comment>
<keyword evidence="9" id="KW-0472">Membrane</keyword>
<proteinExistence type="inferred from homology"/>
<evidence type="ECO:0000256" key="5">
    <source>
        <dbReference type="ARBA" id="ARBA00022692"/>
    </source>
</evidence>
<evidence type="ECO:0000256" key="6">
    <source>
        <dbReference type="ARBA" id="ARBA00022968"/>
    </source>
</evidence>
<keyword evidence="8 13" id="KW-0333">Golgi apparatus</keyword>
<evidence type="ECO:0000256" key="9">
    <source>
        <dbReference type="ARBA" id="ARBA00023136"/>
    </source>
</evidence>
<keyword evidence="6 13" id="KW-0735">Signal-anchor</keyword>
<dbReference type="GO" id="GO:0042285">
    <property type="term" value="F:xylosyltransferase activity"/>
    <property type="evidence" value="ECO:0007669"/>
    <property type="project" value="TreeGrafter"/>
</dbReference>
<feature type="site" description="Interaction with galactose moiety of substrate glycoprotein" evidence="12">
    <location>
        <position position="253"/>
    </location>
</feature>
<feature type="compositionally biased region" description="Polar residues" evidence="14">
    <location>
        <begin position="663"/>
        <end position="683"/>
    </location>
</feature>
<dbReference type="AlphaFoldDB" id="A0AAP0X9R5"/>
<dbReference type="PANTHER" id="PTHR10896:SF59">
    <property type="entry name" value="BETA-1,4-XYLOSYLTRANSFERASE IRX9"/>
    <property type="match status" value="1"/>
</dbReference>
<dbReference type="GO" id="GO:0010417">
    <property type="term" value="P:glucuronoxylan biosynthetic process"/>
    <property type="evidence" value="ECO:0007669"/>
    <property type="project" value="TreeGrafter"/>
</dbReference>
<dbReference type="InterPro" id="IPR005027">
    <property type="entry name" value="Glyco_trans_43"/>
</dbReference>
<dbReference type="Pfam" id="PF03360">
    <property type="entry name" value="Glyco_transf_43"/>
    <property type="match status" value="1"/>
</dbReference>
<comment type="function">
    <text evidence="13">Involved in the synthesis of glucuronoxylan hemicellulose in secondary cell walls.</text>
</comment>
<keyword evidence="16" id="KW-1185">Reference proteome</keyword>
<evidence type="ECO:0000256" key="1">
    <source>
        <dbReference type="ARBA" id="ARBA00004323"/>
    </source>
</evidence>
<evidence type="ECO:0000256" key="11">
    <source>
        <dbReference type="ARBA" id="ARBA00023316"/>
    </source>
</evidence>
<dbReference type="PANTHER" id="PTHR10896">
    <property type="entry name" value="GALACTOSYLGALACTOSYLXYLOSYLPROTEIN 3-BETA-GLUCURONOSYLTRANSFERASE BETA-1,3-GLUCURONYLTRANSFERASE"/>
    <property type="match status" value="1"/>
</dbReference>
<comment type="similarity">
    <text evidence="2 13">Belongs to the glycosyltransferase 43 family.</text>
</comment>
<gene>
    <name evidence="15" type="ORF">L1049_009084</name>
</gene>
<evidence type="ECO:0000256" key="14">
    <source>
        <dbReference type="SAM" id="MobiDB-lite"/>
    </source>
</evidence>
<keyword evidence="10" id="KW-0325">Glycoprotein</keyword>
<organism evidence="15 16">
    <name type="scientific">Liquidambar formosana</name>
    <name type="common">Formosan gum</name>
    <dbReference type="NCBI Taxonomy" id="63359"/>
    <lineage>
        <taxon>Eukaryota</taxon>
        <taxon>Viridiplantae</taxon>
        <taxon>Streptophyta</taxon>
        <taxon>Embryophyta</taxon>
        <taxon>Tracheophyta</taxon>
        <taxon>Spermatophyta</taxon>
        <taxon>Magnoliopsida</taxon>
        <taxon>eudicotyledons</taxon>
        <taxon>Gunneridae</taxon>
        <taxon>Pentapetalae</taxon>
        <taxon>Saxifragales</taxon>
        <taxon>Altingiaceae</taxon>
        <taxon>Liquidambar</taxon>
    </lineage>
</organism>
<evidence type="ECO:0000256" key="13">
    <source>
        <dbReference type="RuleBase" id="RU363127"/>
    </source>
</evidence>
<evidence type="ECO:0000313" key="15">
    <source>
        <dbReference type="EMBL" id="KAK9290905.1"/>
    </source>
</evidence>
<dbReference type="GO" id="GO:0015018">
    <property type="term" value="F:galactosylgalactosylxylosylprotein 3-beta-glucuronosyltransferase activity"/>
    <property type="evidence" value="ECO:0007669"/>
    <property type="project" value="InterPro"/>
</dbReference>
<dbReference type="Proteomes" id="UP001415857">
    <property type="component" value="Unassembled WGS sequence"/>
</dbReference>
<dbReference type="EC" id="2.4.-.-" evidence="13"/>
<feature type="region of interest" description="Disordered" evidence="14">
    <location>
        <begin position="660"/>
        <end position="761"/>
    </location>
</feature>
<keyword evidence="7" id="KW-1133">Transmembrane helix</keyword>
<keyword evidence="5" id="KW-0812">Transmembrane</keyword>
<dbReference type="Gene3D" id="3.90.550.10">
    <property type="entry name" value="Spore Coat Polysaccharide Biosynthesis Protein SpsA, Chain A"/>
    <property type="match status" value="1"/>
</dbReference>
<dbReference type="FunFam" id="3.90.550.10:FF:000084">
    <property type="entry name" value="Glycosyltransferases"/>
    <property type="match status" value="1"/>
</dbReference>